<dbReference type="AlphaFoldDB" id="A0A4S8W4Y2"/>
<gene>
    <name evidence="8" type="ORF">D6D24_02495</name>
</gene>
<dbReference type="SUPFAM" id="SSF103473">
    <property type="entry name" value="MFS general substrate transporter"/>
    <property type="match status" value="1"/>
</dbReference>
<protein>
    <submittedName>
        <fullName evidence="8">MFS general substrate transporter</fullName>
    </submittedName>
</protein>
<feature type="transmembrane region" description="Helical" evidence="6">
    <location>
        <begin position="147"/>
        <end position="164"/>
    </location>
</feature>
<evidence type="ECO:0000256" key="2">
    <source>
        <dbReference type="ARBA" id="ARBA00022692"/>
    </source>
</evidence>
<dbReference type="InterPro" id="IPR020846">
    <property type="entry name" value="MFS_dom"/>
</dbReference>
<accession>A0A4S8W4Y2</accession>
<dbReference type="PANTHER" id="PTHR23502:SF24">
    <property type="entry name" value="TRANSPORTER, PUTATIVE-RELATED"/>
    <property type="match status" value="1"/>
</dbReference>
<proteinExistence type="predicted"/>
<dbReference type="Gene3D" id="1.20.1250.20">
    <property type="entry name" value="MFS general substrate transporter like domains"/>
    <property type="match status" value="1"/>
</dbReference>
<comment type="subcellular location">
    <subcellularLocation>
        <location evidence="1">Membrane</location>
        <topology evidence="1">Multi-pass membrane protein</topology>
    </subcellularLocation>
</comment>
<feature type="transmembrane region" description="Helical" evidence="6">
    <location>
        <begin position="337"/>
        <end position="355"/>
    </location>
</feature>
<comment type="caution">
    <text evidence="8">The sequence shown here is derived from an EMBL/GenBank/DDBJ whole genome shotgun (WGS) entry which is preliminary data.</text>
</comment>
<dbReference type="GO" id="GO:0005886">
    <property type="term" value="C:plasma membrane"/>
    <property type="evidence" value="ECO:0007669"/>
    <property type="project" value="TreeGrafter"/>
</dbReference>
<evidence type="ECO:0000256" key="5">
    <source>
        <dbReference type="SAM" id="MobiDB-lite"/>
    </source>
</evidence>
<feature type="transmembrane region" description="Helical" evidence="6">
    <location>
        <begin position="441"/>
        <end position="465"/>
    </location>
</feature>
<evidence type="ECO:0000313" key="8">
    <source>
        <dbReference type="EMBL" id="THW20072.1"/>
    </source>
</evidence>
<name>A0A4S8W4Y2_AURPU</name>
<feature type="compositionally biased region" description="Basic and acidic residues" evidence="5">
    <location>
        <begin position="1"/>
        <end position="21"/>
    </location>
</feature>
<evidence type="ECO:0000256" key="6">
    <source>
        <dbReference type="SAM" id="Phobius"/>
    </source>
</evidence>
<reference evidence="8 9" key="1">
    <citation type="submission" date="2018-10" db="EMBL/GenBank/DDBJ databases">
        <title>Fifty Aureobasidium pullulans genomes reveal a recombining polyextremotolerant generalist.</title>
        <authorList>
            <person name="Gostincar C."/>
            <person name="Turk M."/>
            <person name="Zajc J."/>
            <person name="Gunde-Cimerman N."/>
        </authorList>
    </citation>
    <scope>NUCLEOTIDE SEQUENCE [LARGE SCALE GENOMIC DNA]</scope>
    <source>
        <strain evidence="8 9">EXF-11318</strain>
    </source>
</reference>
<feature type="transmembrane region" description="Helical" evidence="6">
    <location>
        <begin position="237"/>
        <end position="261"/>
    </location>
</feature>
<dbReference type="InterPro" id="IPR011701">
    <property type="entry name" value="MFS"/>
</dbReference>
<feature type="transmembrane region" description="Helical" evidence="6">
    <location>
        <begin position="375"/>
        <end position="394"/>
    </location>
</feature>
<feature type="transmembrane region" description="Helical" evidence="6">
    <location>
        <begin position="477"/>
        <end position="497"/>
    </location>
</feature>
<keyword evidence="2 6" id="KW-0812">Transmembrane</keyword>
<feature type="transmembrane region" description="Helical" evidence="6">
    <location>
        <begin position="509"/>
        <end position="531"/>
    </location>
</feature>
<feature type="region of interest" description="Disordered" evidence="5">
    <location>
        <begin position="1"/>
        <end position="36"/>
    </location>
</feature>
<dbReference type="FunFam" id="1.20.1250.20:FF:000653">
    <property type="entry name" value="Polyamine transporter, putative"/>
    <property type="match status" value="1"/>
</dbReference>
<evidence type="ECO:0000259" key="7">
    <source>
        <dbReference type="PROSITE" id="PS50850"/>
    </source>
</evidence>
<evidence type="ECO:0000256" key="3">
    <source>
        <dbReference type="ARBA" id="ARBA00022989"/>
    </source>
</evidence>
<evidence type="ECO:0000256" key="4">
    <source>
        <dbReference type="ARBA" id="ARBA00023136"/>
    </source>
</evidence>
<dbReference type="CDD" id="cd17323">
    <property type="entry name" value="MFS_Tpo1_MDR_like"/>
    <property type="match status" value="1"/>
</dbReference>
<dbReference type="EMBL" id="QZAJ01000055">
    <property type="protein sequence ID" value="THW20072.1"/>
    <property type="molecule type" value="Genomic_DNA"/>
</dbReference>
<dbReference type="InterPro" id="IPR036259">
    <property type="entry name" value="MFS_trans_sf"/>
</dbReference>
<feature type="domain" description="Major facilitator superfamily (MFS) profile" evidence="7">
    <location>
        <begin position="83"/>
        <end position="535"/>
    </location>
</feature>
<keyword evidence="4 6" id="KW-0472">Membrane</keyword>
<feature type="transmembrane region" description="Helical" evidence="6">
    <location>
        <begin position="121"/>
        <end position="140"/>
    </location>
</feature>
<dbReference type="Pfam" id="PF07690">
    <property type="entry name" value="MFS_1"/>
    <property type="match status" value="1"/>
</dbReference>
<dbReference type="Proteomes" id="UP000308014">
    <property type="component" value="Unassembled WGS sequence"/>
</dbReference>
<dbReference type="PROSITE" id="PS50850">
    <property type="entry name" value="MFS"/>
    <property type="match status" value="1"/>
</dbReference>
<feature type="transmembrane region" description="Helical" evidence="6">
    <location>
        <begin position="415"/>
        <end position="435"/>
    </location>
</feature>
<feature type="transmembrane region" description="Helical" evidence="6">
    <location>
        <begin position="81"/>
        <end position="101"/>
    </location>
</feature>
<evidence type="ECO:0000313" key="9">
    <source>
        <dbReference type="Proteomes" id="UP000308014"/>
    </source>
</evidence>
<dbReference type="PANTHER" id="PTHR23502">
    <property type="entry name" value="MAJOR FACILITATOR SUPERFAMILY"/>
    <property type="match status" value="1"/>
</dbReference>
<dbReference type="GO" id="GO:0022857">
    <property type="term" value="F:transmembrane transporter activity"/>
    <property type="evidence" value="ECO:0007669"/>
    <property type="project" value="InterPro"/>
</dbReference>
<sequence>MEQAIEREDPAEVEKKIDSEKSSTSGRSPSEIEDVNSRLWLSEDEAYQEAKTHPEGTREIFITFSHDDKDNPRNYSKAKKWYITCFASSLNVLTCLCAGGYSSGVEQLVDEFGVSAEVGTVGLSMYILGFAIGPMLLAPLSEYFGRNPVYFCSWFVLFIFQLPLALAPNIGTVIVCRLIQGFGGSAPLTNTGGSVSDVWERNASGPAMSIYGLSSTFGPPMALVISGYIALEKGWRWLFWVYMAIFGGVWLIMIVSEFGVVCRDGTDSFFKTTLPETRHSTILERKAARVRKQLKKEGFKKSAARVFDAHADESKSLHTLFAITLTRPFRFLFSEPITIGAAAYNGFIYGLVYLFNEAFPLVFGNNHGFNAGQQGLCFLGLAMGSVVGVALYPIQERYYLRKVAKNEGKGVPEARLFLARGGAFLLPISLFWFAWTSYSSVHWIVPIIASGFFGLGIYVVILSILNYVVDSYQTYSASALAGVILIRNLVGAGFPLFASQMYTKLGYEWASSLLAFLSILMIPIPWLWFYYGERLRLKSPWAREHFAQDEDSPH</sequence>
<organism evidence="8 9">
    <name type="scientific">Aureobasidium pullulans</name>
    <name type="common">Black yeast</name>
    <name type="synonym">Pullularia pullulans</name>
    <dbReference type="NCBI Taxonomy" id="5580"/>
    <lineage>
        <taxon>Eukaryota</taxon>
        <taxon>Fungi</taxon>
        <taxon>Dikarya</taxon>
        <taxon>Ascomycota</taxon>
        <taxon>Pezizomycotina</taxon>
        <taxon>Dothideomycetes</taxon>
        <taxon>Dothideomycetidae</taxon>
        <taxon>Dothideales</taxon>
        <taxon>Saccotheciaceae</taxon>
        <taxon>Aureobasidium</taxon>
    </lineage>
</organism>
<evidence type="ECO:0000256" key="1">
    <source>
        <dbReference type="ARBA" id="ARBA00004141"/>
    </source>
</evidence>
<keyword evidence="3 6" id="KW-1133">Transmembrane helix</keyword>